<accession>A0A1I6C9T3</accession>
<protein>
    <recommendedName>
        <fullName evidence="3">SPOR domain-containing protein</fullName>
    </recommendedName>
</protein>
<evidence type="ECO:0000313" key="1">
    <source>
        <dbReference type="EMBL" id="SFQ89948.1"/>
    </source>
</evidence>
<dbReference type="SUPFAM" id="SSF110997">
    <property type="entry name" value="Sporulation related repeat"/>
    <property type="match status" value="1"/>
</dbReference>
<gene>
    <name evidence="1" type="ORF">SAMN05216578_1245</name>
</gene>
<reference evidence="1 2" key="1">
    <citation type="submission" date="2016-10" db="EMBL/GenBank/DDBJ databases">
        <authorList>
            <person name="de Groot N.N."/>
        </authorList>
    </citation>
    <scope>NUCLEOTIDE SEQUENCE [LARGE SCALE GENOMIC DNA]</scope>
    <source>
        <strain evidence="1 2">JCM 18415</strain>
    </source>
</reference>
<dbReference type="GO" id="GO:0042834">
    <property type="term" value="F:peptidoglycan binding"/>
    <property type="evidence" value="ECO:0007669"/>
    <property type="project" value="InterPro"/>
</dbReference>
<sequence>MKYAFLTLLLVNILYALWQWQERVPEAGPPAPKTAEQATAAPLPAVAEPQLPSPQSLAPALCVTLGRFATAGEAQQLRQRLLVLDIAAEVRPREVVMGTDYWLVMPVVGGERHAVLQLSALQEQGVDSFLITQGEMAGQLSLGVFQRQDHAELRREQLQAQGHDAHVHALSRKERQYVVEVGGASRRLVDQALLSRLRADFPSLQHQYQPCSPVAIEEQIP</sequence>
<proteinExistence type="predicted"/>
<evidence type="ECO:0008006" key="3">
    <source>
        <dbReference type="Google" id="ProtNLM"/>
    </source>
</evidence>
<organism evidence="1 2">
    <name type="scientific">Halopseudomonas formosensis</name>
    <dbReference type="NCBI Taxonomy" id="1002526"/>
    <lineage>
        <taxon>Bacteria</taxon>
        <taxon>Pseudomonadati</taxon>
        <taxon>Pseudomonadota</taxon>
        <taxon>Gammaproteobacteria</taxon>
        <taxon>Pseudomonadales</taxon>
        <taxon>Pseudomonadaceae</taxon>
        <taxon>Halopseudomonas</taxon>
    </lineage>
</organism>
<dbReference type="AlphaFoldDB" id="A0A1I6C9T3"/>
<name>A0A1I6C9T3_9GAMM</name>
<dbReference type="RefSeq" id="WP_090541400.1">
    <property type="nucleotide sequence ID" value="NZ_FOYD01000024.1"/>
</dbReference>
<dbReference type="InterPro" id="IPR036680">
    <property type="entry name" value="SPOR-like_sf"/>
</dbReference>
<dbReference type="OrthoDB" id="6193567at2"/>
<dbReference type="Proteomes" id="UP000242815">
    <property type="component" value="Unassembled WGS sequence"/>
</dbReference>
<dbReference type="STRING" id="1002526.SAMN05216578_1245"/>
<evidence type="ECO:0000313" key="2">
    <source>
        <dbReference type="Proteomes" id="UP000242815"/>
    </source>
</evidence>
<dbReference type="EMBL" id="FOYD01000024">
    <property type="protein sequence ID" value="SFQ89948.1"/>
    <property type="molecule type" value="Genomic_DNA"/>
</dbReference>